<dbReference type="SUPFAM" id="SSF46565">
    <property type="entry name" value="Chaperone J-domain"/>
    <property type="match status" value="1"/>
</dbReference>
<evidence type="ECO:0000313" key="3">
    <source>
        <dbReference type="EMBL" id="SBW11457.1"/>
    </source>
</evidence>
<dbReference type="PROSITE" id="PS50076">
    <property type="entry name" value="DNAJ_2"/>
    <property type="match status" value="1"/>
</dbReference>
<dbReference type="InterPro" id="IPR036869">
    <property type="entry name" value="J_dom_sf"/>
</dbReference>
<evidence type="ECO:0000256" key="1">
    <source>
        <dbReference type="SAM" id="MobiDB-lite"/>
    </source>
</evidence>
<dbReference type="EMBL" id="FLUO01000002">
    <property type="protein sequence ID" value="SBW11457.1"/>
    <property type="molecule type" value="Genomic_DNA"/>
</dbReference>
<proteinExistence type="predicted"/>
<accession>A0A212KIG9</accession>
<dbReference type="SMART" id="SM00271">
    <property type="entry name" value="DnaJ"/>
    <property type="match status" value="1"/>
</dbReference>
<evidence type="ECO:0000259" key="2">
    <source>
        <dbReference type="PROSITE" id="PS50076"/>
    </source>
</evidence>
<dbReference type="AlphaFoldDB" id="A0A212KIG9"/>
<reference evidence="3" key="1">
    <citation type="submission" date="2016-04" db="EMBL/GenBank/DDBJ databases">
        <authorList>
            <person name="Evans L.H."/>
            <person name="Alamgir A."/>
            <person name="Owens N."/>
            <person name="Weber N.D."/>
            <person name="Virtaneva K."/>
            <person name="Barbian K."/>
            <person name="Babar A."/>
            <person name="Rosenke K."/>
        </authorList>
    </citation>
    <scope>NUCLEOTIDE SEQUENCE</scope>
    <source>
        <strain evidence="3">86</strain>
    </source>
</reference>
<name>A0A212KIG9_9PROT</name>
<dbReference type="PRINTS" id="PR00625">
    <property type="entry name" value="JDOMAIN"/>
</dbReference>
<feature type="domain" description="J" evidence="2">
    <location>
        <begin position="134"/>
        <end position="199"/>
    </location>
</feature>
<protein>
    <submittedName>
        <fullName evidence="3">DnaJ-class molecular chaperone</fullName>
    </submittedName>
</protein>
<dbReference type="CDD" id="cd06257">
    <property type="entry name" value="DnaJ"/>
    <property type="match status" value="1"/>
</dbReference>
<dbReference type="Pfam" id="PF00226">
    <property type="entry name" value="DnaJ"/>
    <property type="match status" value="1"/>
</dbReference>
<organism evidence="3">
    <name type="scientific">uncultured Alphaproteobacteria bacterium</name>
    <dbReference type="NCBI Taxonomy" id="91750"/>
    <lineage>
        <taxon>Bacteria</taxon>
        <taxon>Pseudomonadati</taxon>
        <taxon>Pseudomonadota</taxon>
        <taxon>Alphaproteobacteria</taxon>
        <taxon>environmental samples</taxon>
    </lineage>
</organism>
<dbReference type="Gene3D" id="1.10.287.110">
    <property type="entry name" value="DnaJ domain"/>
    <property type="match status" value="1"/>
</dbReference>
<gene>
    <name evidence="3" type="ORF">KL86APRO_20198</name>
</gene>
<dbReference type="InterPro" id="IPR001623">
    <property type="entry name" value="DnaJ_domain"/>
</dbReference>
<feature type="region of interest" description="Disordered" evidence="1">
    <location>
        <begin position="1"/>
        <end position="22"/>
    </location>
</feature>
<sequence length="199" mass="23134">MKAFRRSKQYLGDRPEATAPTCAHPGCTRPGVYRAPRDRALREYLWLCLEHVRDYNARWDYYRGLSQAEIEQELRRDTVWQRPTWRLGDGGAAAHVFREGRARVKDPFSVFEEGAERAENRREKPAAPPGSPAYAMEILQLEHPLTRQALKMRYHELVKRHHPDRHGGAKDAEERLKVINEAYAILQRHLDGDARRTAV</sequence>